<dbReference type="InterPro" id="IPR011050">
    <property type="entry name" value="Pectin_lyase_fold/virulence"/>
</dbReference>
<evidence type="ECO:0000313" key="9">
    <source>
        <dbReference type="Proteomes" id="UP000249185"/>
    </source>
</evidence>
<dbReference type="InterPro" id="IPR051550">
    <property type="entry name" value="SCF-Subunits/Alg-Epimerases"/>
</dbReference>
<organism evidence="8 9">
    <name type="scientific">Rhodovulum sulfidophilum</name>
    <name type="common">Rhodobacter sulfidophilus</name>
    <dbReference type="NCBI Taxonomy" id="35806"/>
    <lineage>
        <taxon>Bacteria</taxon>
        <taxon>Pseudomonadati</taxon>
        <taxon>Pseudomonadota</taxon>
        <taxon>Alphaproteobacteria</taxon>
        <taxon>Rhodobacterales</taxon>
        <taxon>Paracoccaceae</taxon>
        <taxon>Rhodovulum</taxon>
    </lineage>
</organism>
<gene>
    <name evidence="8" type="ORF">DI556_03495</name>
</gene>
<comment type="caution">
    <text evidence="8">The sequence shown here is derived from an EMBL/GenBank/DDBJ whole genome shotgun (WGS) entry which is preliminary data.</text>
</comment>
<evidence type="ECO:0000256" key="1">
    <source>
        <dbReference type="ARBA" id="ARBA00004906"/>
    </source>
</evidence>
<dbReference type="NCBIfam" id="TIGR03804">
    <property type="entry name" value="para_beta_helix"/>
    <property type="match status" value="1"/>
</dbReference>
<dbReference type="Proteomes" id="UP000249185">
    <property type="component" value="Unassembled WGS sequence"/>
</dbReference>
<feature type="domain" description="Carbohydrate binding module xylan-binding" evidence="7">
    <location>
        <begin position="778"/>
        <end position="862"/>
    </location>
</feature>
<dbReference type="Pfam" id="PF13229">
    <property type="entry name" value="Beta_helix"/>
    <property type="match status" value="1"/>
</dbReference>
<dbReference type="SUPFAM" id="SSF51126">
    <property type="entry name" value="Pectin lyase-like"/>
    <property type="match status" value="1"/>
</dbReference>
<feature type="region of interest" description="Disordered" evidence="4">
    <location>
        <begin position="69"/>
        <end position="93"/>
    </location>
</feature>
<evidence type="ECO:0008006" key="10">
    <source>
        <dbReference type="Google" id="ProtNLM"/>
    </source>
</evidence>
<evidence type="ECO:0000259" key="7">
    <source>
        <dbReference type="Pfam" id="PF16841"/>
    </source>
</evidence>
<evidence type="ECO:0000313" key="8">
    <source>
        <dbReference type="EMBL" id="PZQ51248.1"/>
    </source>
</evidence>
<evidence type="ECO:0000256" key="2">
    <source>
        <dbReference type="ARBA" id="ARBA00022737"/>
    </source>
</evidence>
<dbReference type="EMBL" id="QFPW01000002">
    <property type="protein sequence ID" value="PZQ51248.1"/>
    <property type="molecule type" value="Genomic_DNA"/>
</dbReference>
<dbReference type="PANTHER" id="PTHR22990">
    <property type="entry name" value="F-BOX ONLY PROTEIN"/>
    <property type="match status" value="1"/>
</dbReference>
<keyword evidence="3" id="KW-0833">Ubl conjugation pathway</keyword>
<accession>A0A2W5NFK8</accession>
<dbReference type="SMART" id="SM00710">
    <property type="entry name" value="PbH1"/>
    <property type="match status" value="7"/>
</dbReference>
<feature type="domain" description="Carbohydrate binding module xylan-binding" evidence="7">
    <location>
        <begin position="656"/>
        <end position="744"/>
    </location>
</feature>
<dbReference type="InterPro" id="IPR012334">
    <property type="entry name" value="Pectin_lyas_fold"/>
</dbReference>
<keyword evidence="2" id="KW-0677">Repeat</keyword>
<dbReference type="PANTHER" id="PTHR22990:SF15">
    <property type="entry name" value="F-BOX ONLY PROTEIN 10"/>
    <property type="match status" value="1"/>
</dbReference>
<dbReference type="AlphaFoldDB" id="A0A2W5NFK8"/>
<dbReference type="Gene3D" id="2.60.40.3440">
    <property type="match status" value="1"/>
</dbReference>
<feature type="domain" description="Right handed beta helix" evidence="6">
    <location>
        <begin position="287"/>
        <end position="441"/>
    </location>
</feature>
<feature type="chain" id="PRO_5016068220" description="Right handed beta helix domain-containing protein" evidence="5">
    <location>
        <begin position="26"/>
        <end position="889"/>
    </location>
</feature>
<dbReference type="Gene3D" id="2.60.60.40">
    <property type="match status" value="2"/>
</dbReference>
<dbReference type="InterPro" id="IPR039448">
    <property type="entry name" value="Beta_helix"/>
</dbReference>
<dbReference type="Pfam" id="PF16841">
    <property type="entry name" value="CBM60"/>
    <property type="match status" value="2"/>
</dbReference>
<proteinExistence type="predicted"/>
<dbReference type="InterPro" id="IPR006626">
    <property type="entry name" value="PbH1"/>
</dbReference>
<feature type="signal peptide" evidence="5">
    <location>
        <begin position="1"/>
        <end position="25"/>
    </location>
</feature>
<reference evidence="8 9" key="1">
    <citation type="submission" date="2017-08" db="EMBL/GenBank/DDBJ databases">
        <title>Infants hospitalized years apart are colonized by the same room-sourced microbial strains.</title>
        <authorList>
            <person name="Brooks B."/>
            <person name="Olm M.R."/>
            <person name="Firek B.A."/>
            <person name="Baker R."/>
            <person name="Thomas B.C."/>
            <person name="Morowitz M.J."/>
            <person name="Banfield J.F."/>
        </authorList>
    </citation>
    <scope>NUCLEOTIDE SEQUENCE [LARGE SCALE GENOMIC DNA]</scope>
    <source>
        <strain evidence="8">S2_005_002_R2_34</strain>
    </source>
</reference>
<evidence type="ECO:0000256" key="3">
    <source>
        <dbReference type="ARBA" id="ARBA00022786"/>
    </source>
</evidence>
<dbReference type="Pfam" id="PF17963">
    <property type="entry name" value="Big_9"/>
    <property type="match status" value="1"/>
</dbReference>
<evidence type="ECO:0000256" key="5">
    <source>
        <dbReference type="SAM" id="SignalP"/>
    </source>
</evidence>
<keyword evidence="5" id="KW-0732">Signal</keyword>
<dbReference type="InterPro" id="IPR031768">
    <property type="entry name" value="CBM60_xylan-bd"/>
</dbReference>
<sequence>MRPPIEAVLPWLALIFLASSGAAVAGPERAGPARDASHCSEPRLVAPEEIPADPVQIRVEFPNKPIKLARTSQQAGKESEARRSNKAATGATSITGDMRGGACGGVSGAMSDLDSGTRTGAIYLRPGDDVRAIVDASPEGQVFVLTAGVYHNLTITPKDHQTFIGEDGAVLSGAVAITGWTQAADLWSADGFPDPGWSHGDGRDGMAALTEDLFFDGAPLLRVASLAEVTEGTFYYADGRVHTRADPTGKVTEASKTQAAFAGEQTVGVTIANLEIRQYASPAQHGAISAHRTTDWTLIDVTATGNHGAGVSAGDGMRILGGIYSGNGQVGIHAYDTTGLVIDGVVAAGNNYAGFSQTWDAGGIKILTSDNVTIRNSEIAANAGMGLWLDWDNRDVTIENNHVHDNAYIGIFYEASYAAAITGNNVRDNNRDGYVVGYWGSDIFVTSSAGVTITGNLVWSSIGQGIGLEQATREDGAHGAHVLADAVVTGNTIVMAGAGLNGVSGAVRDVLWDANTYVALAPGDLFFTWDSRYFGVGDRAGAAMDAESRFVYLADLRAFLVEGFLEAADATHDIGSGGVLALRTSIGAPLAGTLGIQAILLDGPAHGTLTLGGDGAFVYAPEAGFRGLDSFGYFAIGADGRGVIGVAEVAVLPDALTLRVSGDAWNSAPEFDVIIDGVAHRGFATSASHAEGAWQEIRVEGDFGDDGPREVSVVFTNDAYGGPGLDRNLYVRDLTVNGETYDAGFARSTAGWSIGAVAPLVTDGAVTFDVSAEADVFVLRVAGDGFDGDPEFTITLDGKALQGFTATASHAAGDWQEITLRGVIDLAPGDTARIDFVNDAYAGPGQDRNLYVGGASYNGAALVARPEGSVEILDDGYLLARNDGLTFGF</sequence>
<evidence type="ECO:0000256" key="4">
    <source>
        <dbReference type="SAM" id="MobiDB-lite"/>
    </source>
</evidence>
<evidence type="ECO:0000259" key="6">
    <source>
        <dbReference type="Pfam" id="PF13229"/>
    </source>
</evidence>
<comment type="pathway">
    <text evidence="1">Protein modification; protein ubiquitination.</text>
</comment>
<protein>
    <recommendedName>
        <fullName evidence="10">Right handed beta helix domain-containing protein</fullName>
    </recommendedName>
</protein>
<dbReference type="InterPro" id="IPR022441">
    <property type="entry name" value="Para_beta_helix_rpt-2"/>
</dbReference>
<dbReference type="Gene3D" id="2.160.20.10">
    <property type="entry name" value="Single-stranded right-handed beta-helix, Pectin lyase-like"/>
    <property type="match status" value="1"/>
</dbReference>
<name>A0A2W5NFK8_RHOSU</name>